<dbReference type="InterPro" id="IPR015424">
    <property type="entry name" value="PyrdxlP-dep_Trfase"/>
</dbReference>
<dbReference type="InterPro" id="IPR015422">
    <property type="entry name" value="PyrdxlP-dep_Trfase_small"/>
</dbReference>
<dbReference type="OrthoDB" id="9807885at2"/>
<dbReference type="PROSITE" id="PS00600">
    <property type="entry name" value="AA_TRANSFER_CLASS_3"/>
    <property type="match status" value="1"/>
</dbReference>
<accession>A0A419VYG3</accession>
<keyword evidence="3 4" id="KW-0663">Pyridoxal phosphate</keyword>
<comment type="caution">
    <text evidence="5">The sequence shown here is derived from an EMBL/GenBank/DDBJ whole genome shotgun (WGS) entry which is preliminary data.</text>
</comment>
<dbReference type="PIRSF" id="PIRSF000521">
    <property type="entry name" value="Transaminase_4ab_Lys_Orn"/>
    <property type="match status" value="1"/>
</dbReference>
<dbReference type="InterPro" id="IPR049704">
    <property type="entry name" value="Aminotrans_3_PPA_site"/>
</dbReference>
<reference evidence="5 6" key="1">
    <citation type="submission" date="2018-09" db="EMBL/GenBank/DDBJ databases">
        <title>Genomic Encyclopedia of Archaeal and Bacterial Type Strains, Phase II (KMG-II): from individual species to whole genera.</title>
        <authorList>
            <person name="Goeker M."/>
        </authorList>
    </citation>
    <scope>NUCLEOTIDE SEQUENCE [LARGE SCALE GENOMIC DNA]</scope>
    <source>
        <strain evidence="5 6">DSM 27148</strain>
    </source>
</reference>
<dbReference type="RefSeq" id="WP_120274424.1">
    <property type="nucleotide sequence ID" value="NZ_RAPN01000002.1"/>
</dbReference>
<dbReference type="EMBL" id="RAPN01000002">
    <property type="protein sequence ID" value="RKD88252.1"/>
    <property type="molecule type" value="Genomic_DNA"/>
</dbReference>
<evidence type="ECO:0000256" key="4">
    <source>
        <dbReference type="RuleBase" id="RU003560"/>
    </source>
</evidence>
<dbReference type="SUPFAM" id="SSF53383">
    <property type="entry name" value="PLP-dependent transferases"/>
    <property type="match status" value="1"/>
</dbReference>
<proteinExistence type="inferred from homology"/>
<name>A0A419VYG3_9BACT</name>
<evidence type="ECO:0000256" key="2">
    <source>
        <dbReference type="ARBA" id="ARBA00008954"/>
    </source>
</evidence>
<dbReference type="AlphaFoldDB" id="A0A419VYG3"/>
<dbReference type="PANTHER" id="PTHR43094:SF1">
    <property type="entry name" value="AMINOTRANSFERASE CLASS-III"/>
    <property type="match status" value="1"/>
</dbReference>
<evidence type="ECO:0000313" key="5">
    <source>
        <dbReference type="EMBL" id="RKD88252.1"/>
    </source>
</evidence>
<keyword evidence="6" id="KW-1185">Reference proteome</keyword>
<sequence>MEDKILRVEGDINLTEGRKVWMTELADETVDLLHQDAGAFIHQALSTPCLDVLDRVEGSYLITTSGKKILDFHGNNLHQLGHGNREVVEAVSKMMHKLPFSPRRYTNRVAIELAERLTSLAPGLNRVLFAPGGSEANSMALKLARIATGKFKVVSMWGAFHGGGLDTISVGGEAPFRKGIGPLMTGVQHVPQPEFYRQPWKDDPDQNVYVELIRQVFENEGDVGALIAETVRNTDVQIPSKNFWQKIRALCDEYGVVLILDEIPIAMGRTGKFFAFEHYGITPDIVTIGKALGGGVFPMAAVLTNDRFNGAAEHSVGHFTHEKSPLGSAAGLAVLNFIEKESIVARANELGALMQKRLLEMKERYEIIGDVRGIGLLWGVDLVTDRETKERAFAEGEKVMYDCLKNGLSFKVSQGSVINLCPPITISQEELEQALGILENAIIKVNK</sequence>
<gene>
    <name evidence="5" type="ORF">BC643_3397</name>
</gene>
<keyword evidence="5" id="KW-0808">Transferase</keyword>
<dbReference type="Gene3D" id="3.90.1150.10">
    <property type="entry name" value="Aspartate Aminotransferase, domain 1"/>
    <property type="match status" value="1"/>
</dbReference>
<dbReference type="Pfam" id="PF00202">
    <property type="entry name" value="Aminotran_3"/>
    <property type="match status" value="1"/>
</dbReference>
<dbReference type="NCBIfam" id="NF004755">
    <property type="entry name" value="PRK06082.1"/>
    <property type="match status" value="1"/>
</dbReference>
<organism evidence="5 6">
    <name type="scientific">Mangrovibacterium diazotrophicum</name>
    <dbReference type="NCBI Taxonomy" id="1261403"/>
    <lineage>
        <taxon>Bacteria</taxon>
        <taxon>Pseudomonadati</taxon>
        <taxon>Bacteroidota</taxon>
        <taxon>Bacteroidia</taxon>
        <taxon>Marinilabiliales</taxon>
        <taxon>Prolixibacteraceae</taxon>
        <taxon>Mangrovibacterium</taxon>
    </lineage>
</organism>
<protein>
    <submittedName>
        <fullName evidence="5">4-aminobutyrate aminotransferase</fullName>
    </submittedName>
</protein>
<evidence type="ECO:0000256" key="3">
    <source>
        <dbReference type="ARBA" id="ARBA00022898"/>
    </source>
</evidence>
<dbReference type="GO" id="GO:0008483">
    <property type="term" value="F:transaminase activity"/>
    <property type="evidence" value="ECO:0007669"/>
    <property type="project" value="UniProtKB-KW"/>
</dbReference>
<dbReference type="InterPro" id="IPR005814">
    <property type="entry name" value="Aminotrans_3"/>
</dbReference>
<evidence type="ECO:0000313" key="6">
    <source>
        <dbReference type="Proteomes" id="UP000283387"/>
    </source>
</evidence>
<comment type="cofactor">
    <cofactor evidence="1">
        <name>pyridoxal 5'-phosphate</name>
        <dbReference type="ChEBI" id="CHEBI:597326"/>
    </cofactor>
</comment>
<keyword evidence="5" id="KW-0032">Aminotransferase</keyword>
<dbReference type="Gene3D" id="3.40.640.10">
    <property type="entry name" value="Type I PLP-dependent aspartate aminotransferase-like (Major domain)"/>
    <property type="match status" value="1"/>
</dbReference>
<dbReference type="Proteomes" id="UP000283387">
    <property type="component" value="Unassembled WGS sequence"/>
</dbReference>
<dbReference type="InterPro" id="IPR015421">
    <property type="entry name" value="PyrdxlP-dep_Trfase_major"/>
</dbReference>
<dbReference type="CDD" id="cd00610">
    <property type="entry name" value="OAT_like"/>
    <property type="match status" value="1"/>
</dbReference>
<evidence type="ECO:0000256" key="1">
    <source>
        <dbReference type="ARBA" id="ARBA00001933"/>
    </source>
</evidence>
<dbReference type="PANTHER" id="PTHR43094">
    <property type="entry name" value="AMINOTRANSFERASE"/>
    <property type="match status" value="1"/>
</dbReference>
<comment type="similarity">
    <text evidence="2 4">Belongs to the class-III pyridoxal-phosphate-dependent aminotransferase family.</text>
</comment>
<dbReference type="GO" id="GO:0030170">
    <property type="term" value="F:pyridoxal phosphate binding"/>
    <property type="evidence" value="ECO:0007669"/>
    <property type="project" value="InterPro"/>
</dbReference>